<keyword evidence="1" id="KW-0812">Transmembrane</keyword>
<dbReference type="Proteomes" id="UP001597533">
    <property type="component" value="Unassembled WGS sequence"/>
</dbReference>
<organism evidence="2 3">
    <name type="scientific">Lacinutrix iliipiscaria</name>
    <dbReference type="NCBI Taxonomy" id="1230532"/>
    <lineage>
        <taxon>Bacteria</taxon>
        <taxon>Pseudomonadati</taxon>
        <taxon>Bacteroidota</taxon>
        <taxon>Flavobacteriia</taxon>
        <taxon>Flavobacteriales</taxon>
        <taxon>Flavobacteriaceae</taxon>
        <taxon>Lacinutrix</taxon>
    </lineage>
</organism>
<gene>
    <name evidence="2" type="ORF">ACFS5M_12300</name>
</gene>
<keyword evidence="1" id="KW-0472">Membrane</keyword>
<name>A0ABW5WPS9_9FLAO</name>
<dbReference type="EMBL" id="JBHUOV010000010">
    <property type="protein sequence ID" value="MFD2824454.1"/>
    <property type="molecule type" value="Genomic_DNA"/>
</dbReference>
<evidence type="ECO:0000313" key="2">
    <source>
        <dbReference type="EMBL" id="MFD2824454.1"/>
    </source>
</evidence>
<feature type="transmembrane region" description="Helical" evidence="1">
    <location>
        <begin position="184"/>
        <end position="203"/>
    </location>
</feature>
<comment type="caution">
    <text evidence="2">The sequence shown here is derived from an EMBL/GenBank/DDBJ whole genome shotgun (WGS) entry which is preliminary data.</text>
</comment>
<evidence type="ECO:0000313" key="3">
    <source>
        <dbReference type="Proteomes" id="UP001597533"/>
    </source>
</evidence>
<feature type="transmembrane region" description="Helical" evidence="1">
    <location>
        <begin position="159"/>
        <end position="178"/>
    </location>
</feature>
<proteinExistence type="predicted"/>
<evidence type="ECO:0000256" key="1">
    <source>
        <dbReference type="SAM" id="Phobius"/>
    </source>
</evidence>
<reference evidence="3" key="1">
    <citation type="journal article" date="2019" name="Int. J. Syst. Evol. Microbiol.">
        <title>The Global Catalogue of Microorganisms (GCM) 10K type strain sequencing project: providing services to taxonomists for standard genome sequencing and annotation.</title>
        <authorList>
            <consortium name="The Broad Institute Genomics Platform"/>
            <consortium name="The Broad Institute Genome Sequencing Center for Infectious Disease"/>
            <person name="Wu L."/>
            <person name="Ma J."/>
        </authorList>
    </citation>
    <scope>NUCLEOTIDE SEQUENCE [LARGE SCALE GENOMIC DNA]</scope>
    <source>
        <strain evidence="3">KCTC 32141</strain>
    </source>
</reference>
<keyword evidence="1" id="KW-1133">Transmembrane helix</keyword>
<protein>
    <submittedName>
        <fullName evidence="2">Uncharacterized protein</fullName>
    </submittedName>
</protein>
<dbReference type="RefSeq" id="WP_183490441.1">
    <property type="nucleotide sequence ID" value="NZ_JBHUOV010000010.1"/>
</dbReference>
<accession>A0ABW5WPS9</accession>
<feature type="transmembrane region" description="Helical" evidence="1">
    <location>
        <begin position="280"/>
        <end position="304"/>
    </location>
</feature>
<sequence length="362" mass="41605">MKIEYENLRNTIKRKHSFKYKPEFTESFKIDIEDNQVIPLIIEVFEKLEWPIVYRDKKSVEAKCQGDFSKLVGKLTIKQINSNRIEVNSKSLEGNFFDFGKNSRRTGLFIALFQKLATEYKISGKLSELVTEYEKENNWSDYEIPSELPKPKGFVKPNFGLSMAGGFVIAVIFGILIGFLTVNFIYLIGIYELGIGFGMGYFIGQVLKKTNYMNFKSIQFIIGGMVLVMFITNLFTQYQLIITENNISDLGFFEFMKLRLEGGLNIKDLNTGWIGLTLSWVFQIVFPFILAQAKVAGITINYIIEKIPEKVLEYTIYLFEMGKSESEVRAELAQKGWNKKSDQDDVILAIAEISGLHQFNRD</sequence>
<keyword evidence="3" id="KW-1185">Reference proteome</keyword>
<feature type="transmembrane region" description="Helical" evidence="1">
    <location>
        <begin position="215"/>
        <end position="235"/>
    </location>
</feature>